<reference evidence="2" key="1">
    <citation type="submission" date="2020-11" db="EMBL/GenBank/DDBJ databases">
        <authorList>
            <consortium name="DOE Joint Genome Institute"/>
            <person name="Ahrendt S."/>
            <person name="Riley R."/>
            <person name="Andreopoulos W."/>
            <person name="Labutti K."/>
            <person name="Pangilinan J."/>
            <person name="Ruiz-Duenas F.J."/>
            <person name="Barrasa J.M."/>
            <person name="Sanchez-Garcia M."/>
            <person name="Camarero S."/>
            <person name="Miyauchi S."/>
            <person name="Serrano A."/>
            <person name="Linde D."/>
            <person name="Babiker R."/>
            <person name="Drula E."/>
            <person name="Ayuso-Fernandez I."/>
            <person name="Pacheco R."/>
            <person name="Padilla G."/>
            <person name="Ferreira P."/>
            <person name="Barriuso J."/>
            <person name="Kellner H."/>
            <person name="Castanera R."/>
            <person name="Alfaro M."/>
            <person name="Ramirez L."/>
            <person name="Pisabarro A.G."/>
            <person name="Kuo A."/>
            <person name="Tritt A."/>
            <person name="Lipzen A."/>
            <person name="He G."/>
            <person name="Yan M."/>
            <person name="Ng V."/>
            <person name="Cullen D."/>
            <person name="Martin F."/>
            <person name="Rosso M.-N."/>
            <person name="Henrissat B."/>
            <person name="Hibbett D."/>
            <person name="Martinez A.T."/>
            <person name="Grigoriev I.V."/>
        </authorList>
    </citation>
    <scope>NUCLEOTIDE SEQUENCE</scope>
    <source>
        <strain evidence="2">CIRM-BRFM 674</strain>
    </source>
</reference>
<feature type="region of interest" description="Disordered" evidence="1">
    <location>
        <begin position="173"/>
        <end position="260"/>
    </location>
</feature>
<organism evidence="2 3">
    <name type="scientific">Pholiota conissans</name>
    <dbReference type="NCBI Taxonomy" id="109636"/>
    <lineage>
        <taxon>Eukaryota</taxon>
        <taxon>Fungi</taxon>
        <taxon>Dikarya</taxon>
        <taxon>Basidiomycota</taxon>
        <taxon>Agaricomycotina</taxon>
        <taxon>Agaricomycetes</taxon>
        <taxon>Agaricomycetidae</taxon>
        <taxon>Agaricales</taxon>
        <taxon>Agaricineae</taxon>
        <taxon>Strophariaceae</taxon>
        <taxon>Pholiota</taxon>
    </lineage>
</organism>
<accession>A0A9P5YY10</accession>
<evidence type="ECO:0000256" key="1">
    <source>
        <dbReference type="SAM" id="MobiDB-lite"/>
    </source>
</evidence>
<keyword evidence="3" id="KW-1185">Reference proteome</keyword>
<name>A0A9P5YY10_9AGAR</name>
<dbReference type="OrthoDB" id="3360715at2759"/>
<gene>
    <name evidence="2" type="ORF">BDN70DRAFT_996034</name>
</gene>
<proteinExistence type="predicted"/>
<dbReference type="EMBL" id="MU155312">
    <property type="protein sequence ID" value="KAF9475951.1"/>
    <property type="molecule type" value="Genomic_DNA"/>
</dbReference>
<dbReference type="Proteomes" id="UP000807469">
    <property type="component" value="Unassembled WGS sequence"/>
</dbReference>
<evidence type="ECO:0000313" key="3">
    <source>
        <dbReference type="Proteomes" id="UP000807469"/>
    </source>
</evidence>
<evidence type="ECO:0000313" key="2">
    <source>
        <dbReference type="EMBL" id="KAF9475951.1"/>
    </source>
</evidence>
<sequence length="447" mass="48562">MSSRPQERLSSQLSEQYIQDSFHSYLKSSLTQAKAERLLDADVLASAEGDLMITGPALCLYFAALRCTTNPPSVPLPRSSKSGRQPTELSYENCPPPFISFLRVWSNSVPLIQGLTPEAQHDLARVICGLEPLLPQTAPTVHGIAADLRAVAIEISQRRSFQDRYASDIQAALDAGEPPESPRARKTSFVPPPQYDEAPSVSPNPSPRPSLDPINPSLPPRPGRASYQPAPHSAGLLSPGTYSARSSTSSFGPHSPAPTILTQESPAIEFIRETLYASLADALERQPSLRRLLKRDPTRAYFASVAFAVLDVATHSITPEGAVIGVLGKPLTLAECPPELRVFMSELAAIGLQAKDIEEEDNQLAMRLAERGKDIPLSRLDRVKMILEEGVGYERGLQDARDGRRSVEGRAVAFANRINGLSLAMTKLRAFRERQGDVFKVLGGIGS</sequence>
<feature type="compositionally biased region" description="Pro residues" evidence="1">
    <location>
        <begin position="202"/>
        <end position="222"/>
    </location>
</feature>
<feature type="compositionally biased region" description="Polar residues" evidence="1">
    <location>
        <begin position="240"/>
        <end position="252"/>
    </location>
</feature>
<dbReference type="AlphaFoldDB" id="A0A9P5YY10"/>
<comment type="caution">
    <text evidence="2">The sequence shown here is derived from an EMBL/GenBank/DDBJ whole genome shotgun (WGS) entry which is preliminary data.</text>
</comment>
<protein>
    <submittedName>
        <fullName evidence="2">Uncharacterized protein</fullName>
    </submittedName>
</protein>